<evidence type="ECO:0000313" key="2">
    <source>
        <dbReference type="Proteomes" id="UP000187251"/>
    </source>
</evidence>
<dbReference type="EMBL" id="MJMN01000016">
    <property type="protein sequence ID" value="OMG85412.1"/>
    <property type="molecule type" value="Genomic_DNA"/>
</dbReference>
<evidence type="ECO:0000313" key="1">
    <source>
        <dbReference type="EMBL" id="OMG85412.1"/>
    </source>
</evidence>
<gene>
    <name evidence="1" type="ORF">BIZ92_27075</name>
</gene>
<protein>
    <submittedName>
        <fullName evidence="1">Uncharacterized protein</fullName>
    </submittedName>
</protein>
<dbReference type="Proteomes" id="UP000187251">
    <property type="component" value="Unassembled WGS sequence"/>
</dbReference>
<dbReference type="AlphaFoldDB" id="A0A1R1JSD5"/>
<name>A0A1R1JSD5_ALCXX</name>
<reference evidence="1 2" key="1">
    <citation type="submission" date="2016-09" db="EMBL/GenBank/DDBJ databases">
        <title>Phylogenomics of Achromobacter.</title>
        <authorList>
            <person name="Jeukens J."/>
            <person name="Freschi L."/>
            <person name="Vincent A.T."/>
            <person name="Emond-Rheault J.-G."/>
            <person name="Kukavica-Ibrulj I."/>
            <person name="Charette S.J."/>
            <person name="Levesque R.C."/>
        </authorList>
    </citation>
    <scope>NUCLEOTIDE SEQUENCE [LARGE SCALE GENOMIC DNA]</scope>
    <source>
        <strain evidence="1 2">AUS488</strain>
    </source>
</reference>
<organism evidence="1 2">
    <name type="scientific">Alcaligenes xylosoxydans xylosoxydans</name>
    <name type="common">Achromobacter xylosoxidans</name>
    <dbReference type="NCBI Taxonomy" id="85698"/>
    <lineage>
        <taxon>Bacteria</taxon>
        <taxon>Pseudomonadati</taxon>
        <taxon>Pseudomonadota</taxon>
        <taxon>Betaproteobacteria</taxon>
        <taxon>Burkholderiales</taxon>
        <taxon>Alcaligenaceae</taxon>
        <taxon>Achromobacter</taxon>
    </lineage>
</organism>
<sequence length="68" mass="7329">MKTAEQRLEELETVVAALTILSTCAMAAAVGDEAVPLIRAVAEKSPDLPDEVRKMLHRIADAAEGRQK</sequence>
<dbReference type="RefSeq" id="WP_076412554.1">
    <property type="nucleotide sequence ID" value="NZ_MJMN01000016.1"/>
</dbReference>
<accession>A0A1R1JSD5</accession>
<comment type="caution">
    <text evidence="1">The sequence shown here is derived from an EMBL/GenBank/DDBJ whole genome shotgun (WGS) entry which is preliminary data.</text>
</comment>
<proteinExistence type="predicted"/>